<reference evidence="4 5" key="1">
    <citation type="submission" date="2015-03" db="EMBL/GenBank/DDBJ databases">
        <title>Draft genome sequences of two protease-producing strains of Arsukibacterium isolated from two cold and alkaline environments.</title>
        <authorList>
            <person name="Lylloff J.E."/>
            <person name="Skov L.B."/>
            <person name="Jepsen M."/>
            <person name="Hallin P.F."/>
            <person name="Sorensen S.J."/>
            <person name="Stougaard P."/>
            <person name="Glaring M.A."/>
        </authorList>
    </citation>
    <scope>NUCLEOTIDE SEQUENCE [LARGE SCALE GENOMIC DNA]</scope>
    <source>
        <strain evidence="4 5">GCM72</strain>
    </source>
</reference>
<dbReference type="Pfam" id="PF01464">
    <property type="entry name" value="SLT"/>
    <property type="match status" value="1"/>
</dbReference>
<protein>
    <submittedName>
        <fullName evidence="4">Lytic transglycosylase</fullName>
    </submittedName>
</protein>
<feature type="domain" description="Transglycosylase SLT" evidence="3">
    <location>
        <begin position="97"/>
        <end position="201"/>
    </location>
</feature>
<dbReference type="InterPro" id="IPR008258">
    <property type="entry name" value="Transglycosylase_SLT_dom_1"/>
</dbReference>
<dbReference type="Gene3D" id="1.10.530.10">
    <property type="match status" value="1"/>
</dbReference>
<comment type="caution">
    <text evidence="4">The sequence shown here is derived from an EMBL/GenBank/DDBJ whole genome shotgun (WGS) entry which is preliminary data.</text>
</comment>
<dbReference type="PANTHER" id="PTHR37423">
    <property type="entry name" value="SOLUBLE LYTIC MUREIN TRANSGLYCOSYLASE-RELATED"/>
    <property type="match status" value="1"/>
</dbReference>
<evidence type="ECO:0000256" key="2">
    <source>
        <dbReference type="SAM" id="MobiDB-lite"/>
    </source>
</evidence>
<accession>A0A0M2V961</accession>
<dbReference type="PANTHER" id="PTHR37423:SF2">
    <property type="entry name" value="MEMBRANE-BOUND LYTIC MUREIN TRANSGLYCOSYLASE C"/>
    <property type="match status" value="1"/>
</dbReference>
<dbReference type="CDD" id="cd00254">
    <property type="entry name" value="LT-like"/>
    <property type="match status" value="1"/>
</dbReference>
<dbReference type="SUPFAM" id="SSF53955">
    <property type="entry name" value="Lysozyme-like"/>
    <property type="match status" value="1"/>
</dbReference>
<comment type="similarity">
    <text evidence="1">Belongs to the transglycosylase Slt family.</text>
</comment>
<gene>
    <name evidence="4" type="ORF">WG68_09490</name>
</gene>
<sequence>MTGATPASVEVNSEPKRQLKLQPGQQPQAQPVAKPAPANSIAVFKSNQADGTVLFSDRRPVNRPYQQLHFDCFACDPNSSINWHNTPLFVRPYNRIIDRIAQEQQLDPALIRAVIHAESAFQVAALSKRGAIGLMQLMPDTATMLGVSDPLSAEQNIQGGSVYLARLLKQYNGDLNLTLAAYNAGPGNVRRHQGVPPFAETQAYIKRVLILHKRYQQAA</sequence>
<evidence type="ECO:0000313" key="4">
    <source>
        <dbReference type="EMBL" id="KKO45698.1"/>
    </source>
</evidence>
<proteinExistence type="inferred from homology"/>
<organism evidence="4 5">
    <name type="scientific">Arsukibacterium ikkense</name>
    <dbReference type="NCBI Taxonomy" id="336831"/>
    <lineage>
        <taxon>Bacteria</taxon>
        <taxon>Pseudomonadati</taxon>
        <taxon>Pseudomonadota</taxon>
        <taxon>Gammaproteobacteria</taxon>
        <taxon>Chromatiales</taxon>
        <taxon>Chromatiaceae</taxon>
        <taxon>Arsukibacterium</taxon>
    </lineage>
</organism>
<dbReference type="AlphaFoldDB" id="A0A0M2V961"/>
<name>A0A0M2V961_9GAMM</name>
<evidence type="ECO:0000259" key="3">
    <source>
        <dbReference type="Pfam" id="PF01464"/>
    </source>
</evidence>
<keyword evidence="5" id="KW-1185">Reference proteome</keyword>
<dbReference type="Proteomes" id="UP000034228">
    <property type="component" value="Unassembled WGS sequence"/>
</dbReference>
<feature type="compositionally biased region" description="Low complexity" evidence="2">
    <location>
        <begin position="20"/>
        <end position="37"/>
    </location>
</feature>
<dbReference type="PATRIC" id="fig|336831.14.peg.200"/>
<evidence type="ECO:0000256" key="1">
    <source>
        <dbReference type="ARBA" id="ARBA00007734"/>
    </source>
</evidence>
<feature type="region of interest" description="Disordered" evidence="2">
    <location>
        <begin position="1"/>
        <end position="37"/>
    </location>
</feature>
<dbReference type="STRING" id="336831.WG68_09490"/>
<dbReference type="EMBL" id="LAHO01000008">
    <property type="protein sequence ID" value="KKO45698.1"/>
    <property type="molecule type" value="Genomic_DNA"/>
</dbReference>
<evidence type="ECO:0000313" key="5">
    <source>
        <dbReference type="Proteomes" id="UP000034228"/>
    </source>
</evidence>
<dbReference type="InterPro" id="IPR023346">
    <property type="entry name" value="Lysozyme-like_dom_sf"/>
</dbReference>